<evidence type="ECO:0000313" key="7">
    <source>
        <dbReference type="EMBL" id="QGN15751.1"/>
    </source>
</evidence>
<sequence>MLSYNKYKDDPNVLGTTVIDSKVPNLSQELGLKKKDGIILNPTPTSHPDDPLNWSTPRKLLHNYLLFFYCLILAAAPTWMGPIYMLLKVDLKVTLHQLNRANALVFFFLAVSCLLVQPLANSWGRRPVYLISTFLTVIGMVIIGATATYGGLLASCIILGLAVGPIDSLVEVSITDIFFLHEHGRYMGIYILATSMGSSFGPFISGYVAQDLPTWRWSPYIVIIVGSTLLIVHFFFLEESIFDRDLYIDEEADHKKMLTVAVSNVSQVKGDVNIDGNLPALDEAMTSKHEEKIEQTLADSADSLTTEQEETIDHTIKKKTFYQKMYFFSSQSKSLSILELIQGCFSSLRAVRLPAVFLGAVIYGIQIWWLSLQQTATSVLYAGPPYLFKPNELSNLSLAGVVGSFLAVIYNMFSDPVQLYFCKREGSNGLFEPEYRLIMNFIPTILNALGILLFGYAPLYKLHWFAGACGICFINFGMSAIISNTLAYVLESYPGKNMAVTSMSSILFYRNVVGGVFTLVFQYWYDAQGAKGIIGTLGGLCIALNSLVIVFWFYGKSLRKYAQEKYHLTV</sequence>
<dbReference type="InterPro" id="IPR020846">
    <property type="entry name" value="MFS_dom"/>
</dbReference>
<keyword evidence="3 5" id="KW-1133">Transmembrane helix</keyword>
<feature type="transmembrane region" description="Helical" evidence="5">
    <location>
        <begin position="99"/>
        <end position="116"/>
    </location>
</feature>
<proteinExistence type="predicted"/>
<keyword evidence="8" id="KW-1185">Reference proteome</keyword>
<dbReference type="InterPro" id="IPR011701">
    <property type="entry name" value="MFS"/>
</dbReference>
<dbReference type="PROSITE" id="PS50850">
    <property type="entry name" value="MFS"/>
    <property type="match status" value="1"/>
</dbReference>
<dbReference type="InterPro" id="IPR036259">
    <property type="entry name" value="MFS_trans_sf"/>
</dbReference>
<feature type="transmembrane region" description="Helical" evidence="5">
    <location>
        <begin position="128"/>
        <end position="146"/>
    </location>
</feature>
<dbReference type="Gene3D" id="1.20.1250.20">
    <property type="entry name" value="MFS general substrate transporter like domains"/>
    <property type="match status" value="1"/>
</dbReference>
<name>A0ABX6EVW4_KLUMA</name>
<dbReference type="Pfam" id="PF07690">
    <property type="entry name" value="MFS_1"/>
    <property type="match status" value="1"/>
</dbReference>
<dbReference type="PANTHER" id="PTHR23502:SF34">
    <property type="entry name" value="PROTEIN HOL1"/>
    <property type="match status" value="1"/>
</dbReference>
<feature type="transmembrane region" description="Helical" evidence="5">
    <location>
        <begin position="355"/>
        <end position="373"/>
    </location>
</feature>
<feature type="transmembrane region" description="Helical" evidence="5">
    <location>
        <begin position="217"/>
        <end position="237"/>
    </location>
</feature>
<feature type="transmembrane region" description="Helical" evidence="5">
    <location>
        <begin position="434"/>
        <end position="456"/>
    </location>
</feature>
<gene>
    <name evidence="7" type="ORF">FIM1_2447</name>
</gene>
<dbReference type="EMBL" id="CP015057">
    <property type="protein sequence ID" value="QGN15751.1"/>
    <property type="molecule type" value="Genomic_DNA"/>
</dbReference>
<reference evidence="7 8" key="2">
    <citation type="submission" date="2019-11" db="EMBL/GenBank/DDBJ databases">
        <authorList>
            <person name="Lu H."/>
        </authorList>
    </citation>
    <scope>NUCLEOTIDE SEQUENCE [LARGE SCALE GENOMIC DNA]</scope>
    <source>
        <strain evidence="7 8">FIM1</strain>
    </source>
</reference>
<protein>
    <submittedName>
        <fullName evidence="7">MFS-type transporter C1271.10c</fullName>
    </submittedName>
</protein>
<feature type="transmembrane region" description="Helical" evidence="5">
    <location>
        <begin position="462"/>
        <end position="486"/>
    </location>
</feature>
<dbReference type="Proteomes" id="UP000422736">
    <property type="component" value="Chromosome 4"/>
</dbReference>
<dbReference type="PANTHER" id="PTHR23502">
    <property type="entry name" value="MAJOR FACILITATOR SUPERFAMILY"/>
    <property type="match status" value="1"/>
</dbReference>
<evidence type="ECO:0000256" key="3">
    <source>
        <dbReference type="ARBA" id="ARBA00022989"/>
    </source>
</evidence>
<evidence type="ECO:0000256" key="4">
    <source>
        <dbReference type="ARBA" id="ARBA00023136"/>
    </source>
</evidence>
<keyword evidence="2 5" id="KW-0812">Transmembrane</keyword>
<feature type="transmembrane region" description="Helical" evidence="5">
    <location>
        <begin position="186"/>
        <end position="205"/>
    </location>
</feature>
<keyword evidence="4 5" id="KW-0472">Membrane</keyword>
<reference evidence="7 8" key="1">
    <citation type="submission" date="2016-03" db="EMBL/GenBank/DDBJ databases">
        <title>How can Kluyveromyces marxianus grow so fast - potential evolutionary course in Saccharomyces Complex revealed by comparative genomics.</title>
        <authorList>
            <person name="Mo W."/>
            <person name="Lu W."/>
            <person name="Yang X."/>
            <person name="Qi J."/>
            <person name="Lv H."/>
        </authorList>
    </citation>
    <scope>NUCLEOTIDE SEQUENCE [LARGE SCALE GENOMIC DNA]</scope>
    <source>
        <strain evidence="7 8">FIM1</strain>
    </source>
</reference>
<feature type="transmembrane region" description="Helical" evidence="5">
    <location>
        <begin position="393"/>
        <end position="413"/>
    </location>
</feature>
<evidence type="ECO:0000313" key="8">
    <source>
        <dbReference type="Proteomes" id="UP000422736"/>
    </source>
</evidence>
<feature type="transmembrane region" description="Helical" evidence="5">
    <location>
        <begin position="537"/>
        <end position="555"/>
    </location>
</feature>
<feature type="transmembrane region" description="Helical" evidence="5">
    <location>
        <begin position="507"/>
        <end position="525"/>
    </location>
</feature>
<evidence type="ECO:0000256" key="1">
    <source>
        <dbReference type="ARBA" id="ARBA00004141"/>
    </source>
</evidence>
<organism evidence="7 8">
    <name type="scientific">Kluyveromyces marxianus</name>
    <name type="common">Yeast</name>
    <name type="synonym">Candida kefyr</name>
    <dbReference type="NCBI Taxonomy" id="4911"/>
    <lineage>
        <taxon>Eukaryota</taxon>
        <taxon>Fungi</taxon>
        <taxon>Dikarya</taxon>
        <taxon>Ascomycota</taxon>
        <taxon>Saccharomycotina</taxon>
        <taxon>Saccharomycetes</taxon>
        <taxon>Saccharomycetales</taxon>
        <taxon>Saccharomycetaceae</taxon>
        <taxon>Kluyveromyces</taxon>
    </lineage>
</organism>
<feature type="domain" description="Major facilitator superfamily (MFS) profile" evidence="6">
    <location>
        <begin position="56"/>
        <end position="557"/>
    </location>
</feature>
<evidence type="ECO:0000256" key="2">
    <source>
        <dbReference type="ARBA" id="ARBA00022692"/>
    </source>
</evidence>
<evidence type="ECO:0000259" key="6">
    <source>
        <dbReference type="PROSITE" id="PS50850"/>
    </source>
</evidence>
<accession>A0ABX6EVW4</accession>
<comment type="subcellular location">
    <subcellularLocation>
        <location evidence="1">Membrane</location>
        <topology evidence="1">Multi-pass membrane protein</topology>
    </subcellularLocation>
</comment>
<dbReference type="SUPFAM" id="SSF103473">
    <property type="entry name" value="MFS general substrate transporter"/>
    <property type="match status" value="1"/>
</dbReference>
<feature type="transmembrane region" description="Helical" evidence="5">
    <location>
        <begin position="64"/>
        <end position="87"/>
    </location>
</feature>
<evidence type="ECO:0000256" key="5">
    <source>
        <dbReference type="SAM" id="Phobius"/>
    </source>
</evidence>
<feature type="transmembrane region" description="Helical" evidence="5">
    <location>
        <begin position="152"/>
        <end position="174"/>
    </location>
</feature>